<dbReference type="InterPro" id="IPR040671">
    <property type="entry name" value="Pullulanase_N2"/>
</dbReference>
<dbReference type="Proteomes" id="UP000612361">
    <property type="component" value="Unassembled WGS sequence"/>
</dbReference>
<accession>A0A923I4Y9</accession>
<dbReference type="Gene3D" id="3.20.20.80">
    <property type="entry name" value="Glycosidases"/>
    <property type="match status" value="1"/>
</dbReference>
<dbReference type="PANTHER" id="PTHR43002">
    <property type="entry name" value="GLYCOGEN DEBRANCHING ENZYME"/>
    <property type="match status" value="1"/>
</dbReference>
<evidence type="ECO:0000313" key="4">
    <source>
        <dbReference type="EMBL" id="MBC3936204.1"/>
    </source>
</evidence>
<dbReference type="InterPro" id="IPR024561">
    <property type="entry name" value="Pullul_strch_C"/>
</dbReference>
<dbReference type="GO" id="GO:0004553">
    <property type="term" value="F:hydrolase activity, hydrolyzing O-glycosyl compounds"/>
    <property type="evidence" value="ECO:0007669"/>
    <property type="project" value="InterPro"/>
</dbReference>
<dbReference type="Pfam" id="PF11852">
    <property type="entry name" value="Pullul_strch_C"/>
    <property type="match status" value="1"/>
</dbReference>
<gene>
    <name evidence="4" type="ORF">H8K47_12590</name>
</gene>
<comment type="similarity">
    <text evidence="1">Belongs to the glycosyl hydrolase 13 family.</text>
</comment>
<dbReference type="InterPro" id="IPR013783">
    <property type="entry name" value="Ig-like_fold"/>
</dbReference>
<feature type="domain" description="Glycosyl hydrolase family 13 catalytic" evidence="3">
    <location>
        <begin position="391"/>
        <end position="756"/>
    </location>
</feature>
<dbReference type="RefSeq" id="WP_186881759.1">
    <property type="nucleotide sequence ID" value="NZ_JACOGG010000012.1"/>
</dbReference>
<dbReference type="SUPFAM" id="SSF51445">
    <property type="entry name" value="(Trans)glycosidases"/>
    <property type="match status" value="1"/>
</dbReference>
<reference evidence="4" key="1">
    <citation type="submission" date="2020-08" db="EMBL/GenBank/DDBJ databases">
        <title>Novel species isolated from subtropical streams in China.</title>
        <authorList>
            <person name="Lu H."/>
        </authorList>
    </citation>
    <scope>NUCLEOTIDE SEQUENCE</scope>
    <source>
        <strain evidence="4">CY7W</strain>
    </source>
</reference>
<feature type="compositionally biased region" description="Polar residues" evidence="2">
    <location>
        <begin position="1"/>
        <end position="20"/>
    </location>
</feature>
<evidence type="ECO:0000256" key="1">
    <source>
        <dbReference type="ARBA" id="ARBA00008061"/>
    </source>
</evidence>
<evidence type="ECO:0000259" key="3">
    <source>
        <dbReference type="SMART" id="SM00642"/>
    </source>
</evidence>
<keyword evidence="5" id="KW-1185">Reference proteome</keyword>
<dbReference type="SUPFAM" id="SSF81296">
    <property type="entry name" value="E set domains"/>
    <property type="match status" value="2"/>
</dbReference>
<dbReference type="Gene3D" id="2.60.40.1180">
    <property type="entry name" value="Golgi alpha-mannosidase II"/>
    <property type="match status" value="1"/>
</dbReference>
<organism evidence="4 5">
    <name type="scientific">Undibacterium rugosum</name>
    <dbReference type="NCBI Taxonomy" id="2762291"/>
    <lineage>
        <taxon>Bacteria</taxon>
        <taxon>Pseudomonadati</taxon>
        <taxon>Pseudomonadota</taxon>
        <taxon>Betaproteobacteria</taxon>
        <taxon>Burkholderiales</taxon>
        <taxon>Oxalobacteraceae</taxon>
        <taxon>Undibacterium</taxon>
    </lineage>
</organism>
<name>A0A923I4Y9_9BURK</name>
<evidence type="ECO:0000313" key="5">
    <source>
        <dbReference type="Proteomes" id="UP000612361"/>
    </source>
</evidence>
<dbReference type="EMBL" id="JACOGG010000012">
    <property type="protein sequence ID" value="MBC3936204.1"/>
    <property type="molecule type" value="Genomic_DNA"/>
</dbReference>
<comment type="caution">
    <text evidence="4">The sequence shown here is derived from an EMBL/GenBank/DDBJ whole genome shotgun (WGS) entry which is preliminary data.</text>
</comment>
<dbReference type="InterPro" id="IPR004193">
    <property type="entry name" value="Glyco_hydro_13_N"/>
</dbReference>
<dbReference type="SMART" id="SM00642">
    <property type="entry name" value="Aamy"/>
    <property type="match status" value="1"/>
</dbReference>
<dbReference type="Gene3D" id="2.60.40.10">
    <property type="entry name" value="Immunoglobulins"/>
    <property type="match status" value="1"/>
</dbReference>
<dbReference type="InterPro" id="IPR006047">
    <property type="entry name" value="GH13_cat_dom"/>
</dbReference>
<dbReference type="CDD" id="cd11341">
    <property type="entry name" value="AmyAc_Pullulanase_LD-like"/>
    <property type="match status" value="1"/>
</dbReference>
<sequence>MLLLAASTSSWAGTNATKSTPGLKDCDMRSHQAVLQVSQLPQNDASAQWLSANLIHWSEQTTDTDAHFRLYYSNSARLHVAQDGSMQGEDGKLTLTPLTHSTTKPAQAQFQYLPAGLQFQLQQDSGHVQQLLRSQLIIVKEDAKGKVIGYTHLQHPAALDTLYAEAQQATLGVRLNALNGQSTGAHFALWAPTATQVAACIYKNGKAYASQLSPMHVDAALGIWHTALKQNLSGHYYRYLVDVYVPGTGIVRNLVTDPYSISLNTDSQRSYIADLNAAHLKPAGWDQQQRPQRVKTATDMAIYELHVRDFSISDDSVPRRDRGKFLAFTHTNSNGMRHLKELSQAGLTDVHLLPVFDIATIPEKNCINPRINSKGADPKAQTLIAKIADRDCFNWGYDPYHYSAPEGSYASNPEDGAARIREFRQLVMALHQAGLRVGMDVVYNHTAYTGQHARSVLDRIVPGYYHRLNSSGKIEDSTCQPCGNTATEHMMMAKLMTDSVRLWAKQYQIDSFRFDLMGHQPRAVMEQLRDQLAADNGRAIQLIGEGWNFGEVANNQRFVQASQLSLNGSQIATFSDRARDALRGGGHGDTADSVRQRQGYINGLLDRPNSSIAQAYTQQEKMRAADMVRLGLAGSVASYRMQTADDTVQRLQDIDYNGQPAGYASQPGEVVNYVENHDNQTLFDLNVYKLPENSTPEDRMRVQVLGLGFTLLSQGIPYLHAGSEILRSKSMDSNSYNSGDWFNVLDWSYRSNGYGRGLPPAKDNQQFYPLLRSLLTNHTIQATQAAILSTKAAVLDLLKIRQSSSLFRLNDAAEISQRLRFFNTGSQQNPALIAMQLDGSHLPGEAYRRIIVIFNSAATAQSIQIPELKNLPLQLHPVHQNTVAGDRRIAQEARYDAASAAFYVPQRSISTLIELN</sequence>
<dbReference type="InterPro" id="IPR017853">
    <property type="entry name" value="GH"/>
</dbReference>
<dbReference type="SUPFAM" id="SSF51011">
    <property type="entry name" value="Glycosyl hydrolase domain"/>
    <property type="match status" value="1"/>
</dbReference>
<dbReference type="Pfam" id="PF17967">
    <property type="entry name" value="Pullulanase_N2"/>
    <property type="match status" value="1"/>
</dbReference>
<dbReference type="InterPro" id="IPR013780">
    <property type="entry name" value="Glyco_hydro_b"/>
</dbReference>
<proteinExistence type="inferred from homology"/>
<dbReference type="GO" id="GO:0005975">
    <property type="term" value="P:carbohydrate metabolic process"/>
    <property type="evidence" value="ECO:0007669"/>
    <property type="project" value="InterPro"/>
</dbReference>
<protein>
    <submittedName>
        <fullName evidence="4">DUF3372 domain-containing protein</fullName>
    </submittedName>
</protein>
<evidence type="ECO:0000256" key="2">
    <source>
        <dbReference type="SAM" id="MobiDB-lite"/>
    </source>
</evidence>
<dbReference type="Gene3D" id="2.60.40.1130">
    <property type="entry name" value="Rab geranylgeranyltransferase alpha-subunit, insert domain"/>
    <property type="match status" value="1"/>
</dbReference>
<dbReference type="CDD" id="cd02860">
    <property type="entry name" value="E_set_Pullulanase"/>
    <property type="match status" value="1"/>
</dbReference>
<dbReference type="Pfam" id="PF02922">
    <property type="entry name" value="CBM_48"/>
    <property type="match status" value="1"/>
</dbReference>
<dbReference type="InterPro" id="IPR014756">
    <property type="entry name" value="Ig_E-set"/>
</dbReference>
<feature type="region of interest" description="Disordered" evidence="2">
    <location>
        <begin position="1"/>
        <end position="23"/>
    </location>
</feature>
<dbReference type="AlphaFoldDB" id="A0A923I4Y9"/>